<sequence length="139" mass="16073">MGKSTKIISSKVDVEVFLRDLISVLNSSDFDIDADLDILPKKKTESPLDPYTTANTLLELDFDRKDVWHQLISLDISEYLETFIDDKDPSWPPFFAFAKSIQNRDVYIKAKIRDRLNGKVFCVSFHFARHPFPDTLPYA</sequence>
<comment type="caution">
    <text evidence="1">The sequence shown here is derived from an EMBL/GenBank/DDBJ whole genome shotgun (WGS) entry which is preliminary data.</text>
</comment>
<dbReference type="EMBL" id="JARYZI010000006">
    <property type="protein sequence ID" value="MDH8678675.1"/>
    <property type="molecule type" value="Genomic_DNA"/>
</dbReference>
<reference evidence="1 2" key="1">
    <citation type="submission" date="2023-04" db="EMBL/GenBank/DDBJ databases">
        <title>Fusibacter bizertensis strain WBS, isolated from littoral bottom sediments of the Arctic seas - biochemical and genomic analysis.</title>
        <authorList>
            <person name="Brioukhanov A.L."/>
        </authorList>
    </citation>
    <scope>NUCLEOTIDE SEQUENCE [LARGE SCALE GENOMIC DNA]</scope>
    <source>
        <strain evidence="1 2">WBS</strain>
    </source>
</reference>
<name>A0ABT6NE24_9FIRM</name>
<evidence type="ECO:0000313" key="1">
    <source>
        <dbReference type="EMBL" id="MDH8678675.1"/>
    </source>
</evidence>
<evidence type="ECO:0000313" key="2">
    <source>
        <dbReference type="Proteomes" id="UP001158045"/>
    </source>
</evidence>
<dbReference type="Proteomes" id="UP001158045">
    <property type="component" value="Unassembled WGS sequence"/>
</dbReference>
<proteinExistence type="predicted"/>
<accession>A0ABT6NE24</accession>
<gene>
    <name evidence="1" type="ORF">QE109_10980</name>
</gene>
<protein>
    <submittedName>
        <fullName evidence="1">Uncharacterized protein</fullName>
    </submittedName>
</protein>
<dbReference type="RefSeq" id="WP_281094528.1">
    <property type="nucleotide sequence ID" value="NZ_JARYZI010000006.1"/>
</dbReference>
<organism evidence="1 2">
    <name type="scientific">Fusibacter bizertensis</name>
    <dbReference type="NCBI Taxonomy" id="1488331"/>
    <lineage>
        <taxon>Bacteria</taxon>
        <taxon>Bacillati</taxon>
        <taxon>Bacillota</taxon>
        <taxon>Clostridia</taxon>
        <taxon>Eubacteriales</taxon>
        <taxon>Eubacteriales Family XII. Incertae Sedis</taxon>
        <taxon>Fusibacter</taxon>
    </lineage>
</organism>
<keyword evidence="2" id="KW-1185">Reference proteome</keyword>